<evidence type="ECO:0000313" key="2">
    <source>
        <dbReference type="Proteomes" id="UP000436088"/>
    </source>
</evidence>
<dbReference type="AlphaFoldDB" id="A0A6A3AKL9"/>
<name>A0A6A3AKL9_HIBSY</name>
<evidence type="ECO:0000313" key="1">
    <source>
        <dbReference type="EMBL" id="KAE8703322.1"/>
    </source>
</evidence>
<proteinExistence type="predicted"/>
<organism evidence="1 2">
    <name type="scientific">Hibiscus syriacus</name>
    <name type="common">Rose of Sharon</name>
    <dbReference type="NCBI Taxonomy" id="106335"/>
    <lineage>
        <taxon>Eukaryota</taxon>
        <taxon>Viridiplantae</taxon>
        <taxon>Streptophyta</taxon>
        <taxon>Embryophyta</taxon>
        <taxon>Tracheophyta</taxon>
        <taxon>Spermatophyta</taxon>
        <taxon>Magnoliopsida</taxon>
        <taxon>eudicotyledons</taxon>
        <taxon>Gunneridae</taxon>
        <taxon>Pentapetalae</taxon>
        <taxon>rosids</taxon>
        <taxon>malvids</taxon>
        <taxon>Malvales</taxon>
        <taxon>Malvaceae</taxon>
        <taxon>Malvoideae</taxon>
        <taxon>Hibiscus</taxon>
    </lineage>
</organism>
<accession>A0A6A3AKL9</accession>
<dbReference type="Proteomes" id="UP000436088">
    <property type="component" value="Unassembled WGS sequence"/>
</dbReference>
<keyword evidence="2" id="KW-1185">Reference proteome</keyword>
<gene>
    <name evidence="1" type="ORF">F3Y22_tig00110472pilonHSYRG00329</name>
</gene>
<protein>
    <submittedName>
        <fullName evidence="1">Uncharacterized protein</fullName>
    </submittedName>
</protein>
<sequence>MQSRKLFGAEMEAPVISPKENLVPSETLSIDKDGIMSINERLFALHLAKIDRILQSVPSPGAGH</sequence>
<comment type="caution">
    <text evidence="1">The sequence shown here is derived from an EMBL/GenBank/DDBJ whole genome shotgun (WGS) entry which is preliminary data.</text>
</comment>
<reference evidence="1" key="1">
    <citation type="submission" date="2019-09" db="EMBL/GenBank/DDBJ databases">
        <title>Draft genome information of white flower Hibiscus syriacus.</title>
        <authorList>
            <person name="Kim Y.-M."/>
        </authorList>
    </citation>
    <scope>NUCLEOTIDE SEQUENCE [LARGE SCALE GENOMIC DNA]</scope>
    <source>
        <strain evidence="1">YM2019G1</strain>
    </source>
</reference>
<dbReference type="EMBL" id="VEPZ02001001">
    <property type="protein sequence ID" value="KAE8703322.1"/>
    <property type="molecule type" value="Genomic_DNA"/>
</dbReference>